<dbReference type="CDD" id="cd06127">
    <property type="entry name" value="DEDDh"/>
    <property type="match status" value="1"/>
</dbReference>
<evidence type="ECO:0000256" key="5">
    <source>
        <dbReference type="ARBA" id="ARBA00022705"/>
    </source>
</evidence>
<dbReference type="Gene3D" id="1.10.150.700">
    <property type="entry name" value="PolC, middle finger domain"/>
    <property type="match status" value="1"/>
</dbReference>
<dbReference type="CDD" id="cd07435">
    <property type="entry name" value="PHP_PolIIIA_POLC"/>
    <property type="match status" value="1"/>
</dbReference>
<keyword evidence="5 11" id="KW-0235">DNA replication</keyword>
<dbReference type="Proteomes" id="UP000824128">
    <property type="component" value="Unassembled WGS sequence"/>
</dbReference>
<dbReference type="InterPro" id="IPR004805">
    <property type="entry name" value="DnaE2/DnaE/PolC"/>
</dbReference>
<dbReference type="GO" id="GO:0006261">
    <property type="term" value="P:DNA-templated DNA replication"/>
    <property type="evidence" value="ECO:0007669"/>
    <property type="project" value="UniProtKB-UniRule"/>
</dbReference>
<dbReference type="InterPro" id="IPR029460">
    <property type="entry name" value="DNAPol_HHH"/>
</dbReference>
<dbReference type="Gene3D" id="1.10.150.870">
    <property type="match status" value="1"/>
</dbReference>
<dbReference type="PANTHER" id="PTHR32294">
    <property type="entry name" value="DNA POLYMERASE III SUBUNIT ALPHA"/>
    <property type="match status" value="1"/>
</dbReference>
<dbReference type="Gene3D" id="3.20.20.140">
    <property type="entry name" value="Metal-dependent hydrolases"/>
    <property type="match status" value="2"/>
</dbReference>
<dbReference type="Pfam" id="PF14579">
    <property type="entry name" value="HHH_6"/>
    <property type="match status" value="1"/>
</dbReference>
<evidence type="ECO:0000313" key="15">
    <source>
        <dbReference type="EMBL" id="HIU94783.1"/>
    </source>
</evidence>
<dbReference type="Gene3D" id="6.10.140.1510">
    <property type="match status" value="1"/>
</dbReference>
<keyword evidence="3 11" id="KW-0808">Transferase</keyword>
<dbReference type="Gene3D" id="3.30.420.10">
    <property type="entry name" value="Ribonuclease H-like superfamily/Ribonuclease H"/>
    <property type="match status" value="1"/>
</dbReference>
<dbReference type="GO" id="GO:0003677">
    <property type="term" value="F:DNA binding"/>
    <property type="evidence" value="ECO:0007669"/>
    <property type="project" value="UniProtKB-UniRule"/>
</dbReference>
<evidence type="ECO:0000256" key="9">
    <source>
        <dbReference type="ARBA" id="ARBA00022932"/>
    </source>
</evidence>
<dbReference type="EC" id="2.7.7.7" evidence="11"/>
<feature type="region of interest" description="Disordered" evidence="12">
    <location>
        <begin position="64"/>
        <end position="107"/>
    </location>
</feature>
<evidence type="ECO:0000256" key="11">
    <source>
        <dbReference type="HAMAP-Rule" id="MF_00356"/>
    </source>
</evidence>
<dbReference type="Pfam" id="PF02811">
    <property type="entry name" value="PHP"/>
    <property type="match status" value="1"/>
</dbReference>
<dbReference type="InterPro" id="IPR012340">
    <property type="entry name" value="NA-bd_OB-fold"/>
</dbReference>
<sequence>MESVSAVNREEYGDLHALLGAVAGVRLSRGSRRLTVSLRDDAALGDGEREALVRALSERLPGLSILLDAPPSDRAERPPAGSQPQPSAPASPAPAARQMAAQPARPAAGSDAVLFGSTIRTSQRTPVHELSEGEATAVIQGVLVSVEMKEGWKGRDGRVSYRVQLNVTDHTDSIYCVCTFPEEKRAQRLYERLRGLPGTREQVIVRGVCRVPKYAKEPYLFVNDINAAPAKYREDTAQQKRVELHLHSRMSTMDGLTDVTQAFQLAKRWGHSALAVTDHGVVQAFPEAAKAAKKAGVKAIFGVEGYLAPDCDLIDIGETYVVFDIETTGLKPERADIIEIGAVKICRGEIAGRFQTFVNDGVLIPSDITKLTGITNDMIAGAPSSRDVLRDFAAFAEGCCLVAHNAGFDVGFIRYHGGRCGVAFDGPYADTLMLSRYLAHDLPNHKLDTVCAHFGVDLTNHHRAIDDAAATAEVFLRLLERMRRMGVATLPVYRPDAQAEREKGRPKTHHIILLAATQDGMKNLYRLVSYAHLDHFRSRPTIPRSLLSLYRGGLLLGSACEQGELYQAVLRGAPEEELERLAGWYDYLEIQPDGNNAFMVREGVVPDVEALHEINRRIYALGKKLGRPVVATGDVHFLEPEDAVYRKILMMKLGFADAAEQAPLYFKPTQQMLEEFSYLGEAAAREVVVEAPNAIAARCGALKPFPDGTHAPEIPNAENELRDMAVREAHAIYGDDLPEIVQARLDRELKSIIGNGFASLYLMAQRLVHKSNSDGYLVGSRGSVGSSFVATMAGITEVNPLQPHYVCPNCRHSDFDVDRAAYACGVDMPDKICPVCGTKYRKQGFLIPFEVFLGFEGDKTPDIDLNFSGEYQPVAHKFVEEMFGQGHAFRAGTISGLAERKAYECIYNYMETTGTQLRKAEMERLCQGCLNVKVTTGQHPGGIVIVPKGDDILDYTPIQYPADKKDKNTITTHFDFHAMDDRLVKLDILGHDDPTALRMLQDITGLNPREIPLDDAETMRIFTSPEPLGVDLSELGCSVGSLGIPEFGTDFVRTVLENTQPHTMEELVRIAGLTHGTDVWLNNAEPLVMNKVAKLSEVICTRDDIMNYLISHGMEARLSFTIMERVRKGRGLTDEMEAAMREGGIPPWFIDSCKKIKYMFPRGHAVAYVMMAFRIAYFKVHHPEAFYAVYYTVRADAFDVAVASGDAAALLRAIRELEKNAQFKDAAERKRDKELITILEVVYEMNLRGIRLLPVDIYRSDATHFLIEPEGIRPPFNAIAGVGDTAAISMAQKRGTEPFLSVEDFQARTGANSGVIAAMERCGCFDGLPKSNQISLF</sequence>
<evidence type="ECO:0000256" key="7">
    <source>
        <dbReference type="ARBA" id="ARBA00022801"/>
    </source>
</evidence>
<keyword evidence="6 11" id="KW-0540">Nuclease</keyword>
<comment type="similarity">
    <text evidence="11">Belongs to the DNA polymerase type-C family. PolC subfamily.</text>
</comment>
<accession>A0A9D1N419</accession>
<evidence type="ECO:0000256" key="3">
    <source>
        <dbReference type="ARBA" id="ARBA00022679"/>
    </source>
</evidence>
<evidence type="ECO:0000259" key="14">
    <source>
        <dbReference type="SMART" id="SM00481"/>
    </source>
</evidence>
<dbReference type="InterPro" id="IPR040982">
    <property type="entry name" value="DNA_pol3_finger"/>
</dbReference>
<feature type="domain" description="Exonuclease" evidence="13">
    <location>
        <begin position="319"/>
        <end position="484"/>
    </location>
</feature>
<dbReference type="InterPro" id="IPR044923">
    <property type="entry name" value="PolC_middle_finger_sf"/>
</dbReference>
<dbReference type="Pfam" id="PF00929">
    <property type="entry name" value="RNase_T"/>
    <property type="match status" value="1"/>
</dbReference>
<dbReference type="Gene3D" id="3.30.1900.20">
    <property type="match status" value="1"/>
</dbReference>
<evidence type="ECO:0000256" key="6">
    <source>
        <dbReference type="ARBA" id="ARBA00022722"/>
    </source>
</evidence>
<dbReference type="HAMAP" id="MF_00356">
    <property type="entry name" value="DNApol_PolC"/>
    <property type="match status" value="1"/>
</dbReference>
<dbReference type="NCBIfam" id="NF001688">
    <property type="entry name" value="PRK00448.1"/>
    <property type="match status" value="1"/>
</dbReference>
<proteinExistence type="inferred from homology"/>
<dbReference type="FunFam" id="3.30.420.10:FF:000045">
    <property type="entry name" value="3'-5' exonuclease DinG"/>
    <property type="match status" value="1"/>
</dbReference>
<evidence type="ECO:0000259" key="13">
    <source>
        <dbReference type="SMART" id="SM00479"/>
    </source>
</evidence>
<dbReference type="PANTHER" id="PTHR32294:SF5">
    <property type="entry name" value="DNA POLYMERASE III POLC-TYPE"/>
    <property type="match status" value="1"/>
</dbReference>
<keyword evidence="2 11" id="KW-0963">Cytoplasm</keyword>
<evidence type="ECO:0000256" key="2">
    <source>
        <dbReference type="ARBA" id="ARBA00022490"/>
    </source>
</evidence>
<reference evidence="15" key="1">
    <citation type="submission" date="2020-10" db="EMBL/GenBank/DDBJ databases">
        <authorList>
            <person name="Gilroy R."/>
        </authorList>
    </citation>
    <scope>NUCLEOTIDE SEQUENCE</scope>
    <source>
        <strain evidence="15">ChiGjej2B2-16831</strain>
    </source>
</reference>
<dbReference type="InterPro" id="IPR013520">
    <property type="entry name" value="Ribonucl_H"/>
</dbReference>
<dbReference type="GO" id="GO:0003887">
    <property type="term" value="F:DNA-directed DNA polymerase activity"/>
    <property type="evidence" value="ECO:0007669"/>
    <property type="project" value="UniProtKB-UniRule"/>
</dbReference>
<dbReference type="EMBL" id="DVNZ01000204">
    <property type="protein sequence ID" value="HIU94783.1"/>
    <property type="molecule type" value="Genomic_DNA"/>
</dbReference>
<evidence type="ECO:0000256" key="1">
    <source>
        <dbReference type="ARBA" id="ARBA00003452"/>
    </source>
</evidence>
<feature type="compositionally biased region" description="Low complexity" evidence="12">
    <location>
        <begin position="93"/>
        <end position="107"/>
    </location>
</feature>
<keyword evidence="7 11" id="KW-0378">Hydrolase</keyword>
<evidence type="ECO:0000313" key="16">
    <source>
        <dbReference type="Proteomes" id="UP000824128"/>
    </source>
</evidence>
<comment type="caution">
    <text evidence="15">The sequence shown here is derived from an EMBL/GenBank/DDBJ whole genome shotgun (WGS) entry which is preliminary data.</text>
</comment>
<comment type="catalytic activity">
    <reaction evidence="10 11">
        <text>DNA(n) + a 2'-deoxyribonucleoside 5'-triphosphate = DNA(n+1) + diphosphate</text>
        <dbReference type="Rhea" id="RHEA:22508"/>
        <dbReference type="Rhea" id="RHEA-COMP:17339"/>
        <dbReference type="Rhea" id="RHEA-COMP:17340"/>
        <dbReference type="ChEBI" id="CHEBI:33019"/>
        <dbReference type="ChEBI" id="CHEBI:61560"/>
        <dbReference type="ChEBI" id="CHEBI:173112"/>
        <dbReference type="EC" id="2.7.7.7"/>
    </reaction>
</comment>
<keyword evidence="8 11" id="KW-0269">Exonuclease</keyword>
<dbReference type="InterPro" id="IPR006054">
    <property type="entry name" value="DnaQ"/>
</dbReference>
<dbReference type="Pfam" id="PF17657">
    <property type="entry name" value="DNA_pol3_finger"/>
    <property type="match status" value="1"/>
</dbReference>
<feature type="domain" description="Polymerase/histidinol phosphatase N-terminal" evidence="14">
    <location>
        <begin position="242"/>
        <end position="309"/>
    </location>
</feature>
<dbReference type="InterPro" id="IPR011708">
    <property type="entry name" value="DNA_pol3_alpha_NTPase_dom"/>
</dbReference>
<reference evidence="15" key="2">
    <citation type="journal article" date="2021" name="PeerJ">
        <title>Extensive microbial diversity within the chicken gut microbiome revealed by metagenomics and culture.</title>
        <authorList>
            <person name="Gilroy R."/>
            <person name="Ravi A."/>
            <person name="Getino M."/>
            <person name="Pursley I."/>
            <person name="Horton D.L."/>
            <person name="Alikhan N.F."/>
            <person name="Baker D."/>
            <person name="Gharbi K."/>
            <person name="Hall N."/>
            <person name="Watson M."/>
            <person name="Adriaenssens E.M."/>
            <person name="Foster-Nyarko E."/>
            <person name="Jarju S."/>
            <person name="Secka A."/>
            <person name="Antonio M."/>
            <person name="Oren A."/>
            <person name="Chaudhuri R.R."/>
            <person name="La Ragione R."/>
            <person name="Hildebrand F."/>
            <person name="Pallen M.J."/>
        </authorList>
    </citation>
    <scope>NUCLEOTIDE SEQUENCE</scope>
    <source>
        <strain evidence="15">ChiGjej2B2-16831</strain>
    </source>
</reference>
<dbReference type="GO" id="GO:0008408">
    <property type="term" value="F:3'-5' exonuclease activity"/>
    <property type="evidence" value="ECO:0007669"/>
    <property type="project" value="UniProtKB-UniRule"/>
</dbReference>
<dbReference type="SMART" id="SM00481">
    <property type="entry name" value="POLIIIAc"/>
    <property type="match status" value="1"/>
</dbReference>
<dbReference type="InterPro" id="IPR012337">
    <property type="entry name" value="RNaseH-like_sf"/>
</dbReference>
<evidence type="ECO:0000256" key="12">
    <source>
        <dbReference type="SAM" id="MobiDB-lite"/>
    </source>
</evidence>
<evidence type="ECO:0000256" key="4">
    <source>
        <dbReference type="ARBA" id="ARBA00022695"/>
    </source>
</evidence>
<dbReference type="NCBIfam" id="TIGR00573">
    <property type="entry name" value="dnaq"/>
    <property type="match status" value="1"/>
</dbReference>
<organism evidence="15 16">
    <name type="scientific">Candidatus Aphodomorpha intestinavium</name>
    <dbReference type="NCBI Taxonomy" id="2840672"/>
    <lineage>
        <taxon>Bacteria</taxon>
        <taxon>Bacillati</taxon>
        <taxon>Bacillota</taxon>
        <taxon>Clostridia</taxon>
        <taxon>Eubacteriales</taxon>
        <taxon>Candidatus Aphodomorpha</taxon>
    </lineage>
</organism>
<evidence type="ECO:0000256" key="8">
    <source>
        <dbReference type="ARBA" id="ARBA00022839"/>
    </source>
</evidence>
<protein>
    <recommendedName>
        <fullName evidence="11">DNA polymerase III PolC-type</fullName>
        <shortName evidence="11">PolIII</shortName>
        <ecNumber evidence="11">2.7.7.7</ecNumber>
    </recommendedName>
</protein>
<dbReference type="CDD" id="cd07309">
    <property type="entry name" value="PHP"/>
    <property type="match status" value="1"/>
</dbReference>
<dbReference type="NCBIfam" id="TIGR01405">
    <property type="entry name" value="polC_Gram_pos"/>
    <property type="match status" value="1"/>
</dbReference>
<dbReference type="Pfam" id="PF07733">
    <property type="entry name" value="DNA_pol3_alpha"/>
    <property type="match status" value="2"/>
</dbReference>
<dbReference type="SUPFAM" id="SSF53098">
    <property type="entry name" value="Ribonuclease H-like"/>
    <property type="match status" value="1"/>
</dbReference>
<gene>
    <name evidence="11" type="primary">polC</name>
    <name evidence="15" type="ORF">IAD24_06440</name>
</gene>
<dbReference type="Gene3D" id="2.40.50.140">
    <property type="entry name" value="Nucleic acid-binding proteins"/>
    <property type="match status" value="1"/>
</dbReference>
<name>A0A9D1N419_9FIRM</name>
<dbReference type="InterPro" id="IPR004013">
    <property type="entry name" value="PHP_dom"/>
</dbReference>
<keyword evidence="9 11" id="KW-0239">DNA-directed DNA polymerase</keyword>
<comment type="function">
    <text evidence="1 11">Required for replicative DNA synthesis. This DNA polymerase also exhibits 3' to 5' exonuclease activity.</text>
</comment>
<dbReference type="InterPro" id="IPR006308">
    <property type="entry name" value="Pol_III_a_PolC-type_gram_pos"/>
</dbReference>
<dbReference type="InterPro" id="IPR036397">
    <property type="entry name" value="RNaseH_sf"/>
</dbReference>
<dbReference type="GO" id="GO:0005737">
    <property type="term" value="C:cytoplasm"/>
    <property type="evidence" value="ECO:0007669"/>
    <property type="project" value="UniProtKB-SubCell"/>
</dbReference>
<evidence type="ECO:0000256" key="10">
    <source>
        <dbReference type="ARBA" id="ARBA00049244"/>
    </source>
</evidence>
<comment type="subcellular location">
    <subcellularLocation>
        <location evidence="11">Cytoplasm</location>
    </subcellularLocation>
</comment>
<dbReference type="InterPro" id="IPR003141">
    <property type="entry name" value="Pol/His_phosphatase_N"/>
</dbReference>
<dbReference type="SMART" id="SM00479">
    <property type="entry name" value="EXOIII"/>
    <property type="match status" value="1"/>
</dbReference>
<dbReference type="Gene3D" id="1.20.5.140">
    <property type="match status" value="1"/>
</dbReference>
<keyword evidence="4 11" id="KW-0548">Nucleotidyltransferase</keyword>